<comment type="subcellular location">
    <subcellularLocation>
        <location evidence="1">Membrane</location>
        <topology evidence="1">Multi-pass membrane protein</topology>
    </subcellularLocation>
</comment>
<feature type="transmembrane region" description="Helical" evidence="8">
    <location>
        <begin position="387"/>
        <end position="412"/>
    </location>
</feature>
<feature type="transmembrane region" description="Helical" evidence="8">
    <location>
        <begin position="576"/>
        <end position="593"/>
    </location>
</feature>
<dbReference type="Proteomes" id="UP000612746">
    <property type="component" value="Unassembled WGS sequence"/>
</dbReference>
<dbReference type="Pfam" id="PF12621">
    <property type="entry name" value="PHM7_ext"/>
    <property type="match status" value="1"/>
</dbReference>
<feature type="transmembrane region" description="Helical" evidence="8">
    <location>
        <begin position="664"/>
        <end position="684"/>
    </location>
</feature>
<keyword evidence="5 8" id="KW-1133">Transmembrane helix</keyword>
<feature type="domain" description="CSC1/OSCA1-like cytosolic" evidence="12">
    <location>
        <begin position="185"/>
        <end position="374"/>
    </location>
</feature>
<dbReference type="OrthoDB" id="1076608at2759"/>
<feature type="domain" description="CSC1/OSCA1-like 7TM region" evidence="9">
    <location>
        <begin position="385"/>
        <end position="655"/>
    </location>
</feature>
<feature type="region of interest" description="Disordered" evidence="7">
    <location>
        <begin position="249"/>
        <end position="277"/>
    </location>
</feature>
<dbReference type="PANTHER" id="PTHR13018:SF139">
    <property type="entry name" value="PHOSPHATE METABOLISM PROTEIN 7"/>
    <property type="match status" value="1"/>
</dbReference>
<dbReference type="Pfam" id="PF13967">
    <property type="entry name" value="RSN1_TM"/>
    <property type="match status" value="1"/>
</dbReference>
<feature type="transmembrane region" description="Helical" evidence="8">
    <location>
        <begin position="432"/>
        <end position="460"/>
    </location>
</feature>
<evidence type="ECO:0000256" key="4">
    <source>
        <dbReference type="ARBA" id="ARBA00022692"/>
    </source>
</evidence>
<keyword evidence="6 8" id="KW-0472">Membrane</keyword>
<protein>
    <recommendedName>
        <fullName evidence="15">DUF221-domain-containing protein</fullName>
    </recommendedName>
</protein>
<evidence type="ECO:0000259" key="10">
    <source>
        <dbReference type="Pfam" id="PF12621"/>
    </source>
</evidence>
<evidence type="ECO:0000313" key="13">
    <source>
        <dbReference type="EMBL" id="KAG2175154.1"/>
    </source>
</evidence>
<feature type="compositionally biased region" description="Low complexity" evidence="7">
    <location>
        <begin position="867"/>
        <end position="878"/>
    </location>
</feature>
<feature type="transmembrane region" description="Helical" evidence="8">
    <location>
        <begin position="90"/>
        <end position="114"/>
    </location>
</feature>
<dbReference type="InterPro" id="IPR003864">
    <property type="entry name" value="CSC1/OSCA1-like_7TM"/>
</dbReference>
<evidence type="ECO:0000256" key="1">
    <source>
        <dbReference type="ARBA" id="ARBA00004141"/>
    </source>
</evidence>
<gene>
    <name evidence="13" type="ORF">INT44_007642</name>
</gene>
<dbReference type="AlphaFoldDB" id="A0A8H7PJB6"/>
<feature type="transmembrane region" description="Helical" evidence="8">
    <location>
        <begin position="20"/>
        <end position="40"/>
    </location>
</feature>
<evidence type="ECO:0000256" key="2">
    <source>
        <dbReference type="ARBA" id="ARBA00007779"/>
    </source>
</evidence>
<evidence type="ECO:0000259" key="9">
    <source>
        <dbReference type="Pfam" id="PF02714"/>
    </source>
</evidence>
<evidence type="ECO:0000256" key="8">
    <source>
        <dbReference type="SAM" id="Phobius"/>
    </source>
</evidence>
<reference evidence="13" key="1">
    <citation type="submission" date="2020-12" db="EMBL/GenBank/DDBJ databases">
        <title>Metabolic potential, ecology and presence of endohyphal bacteria is reflected in genomic diversity of Mucoromycotina.</title>
        <authorList>
            <person name="Muszewska A."/>
            <person name="Okrasinska A."/>
            <person name="Steczkiewicz K."/>
            <person name="Drgas O."/>
            <person name="Orlowska M."/>
            <person name="Perlinska-Lenart U."/>
            <person name="Aleksandrzak-Piekarczyk T."/>
            <person name="Szatraj K."/>
            <person name="Zielenkiewicz U."/>
            <person name="Pilsyk S."/>
            <person name="Malc E."/>
            <person name="Mieczkowski P."/>
            <person name="Kruszewska J.S."/>
            <person name="Biernat P."/>
            <person name="Pawlowska J."/>
        </authorList>
    </citation>
    <scope>NUCLEOTIDE SEQUENCE</scope>
    <source>
        <strain evidence="13">WA0000051536</strain>
    </source>
</reference>
<feature type="transmembrane region" description="Helical" evidence="8">
    <location>
        <begin position="481"/>
        <end position="502"/>
    </location>
</feature>
<dbReference type="InterPro" id="IPR022257">
    <property type="entry name" value="PHM7_ext"/>
</dbReference>
<feature type="transmembrane region" description="Helical" evidence="8">
    <location>
        <begin position="641"/>
        <end position="658"/>
    </location>
</feature>
<feature type="region of interest" description="Disordered" evidence="7">
    <location>
        <begin position="848"/>
        <end position="878"/>
    </location>
</feature>
<sequence length="878" mass="97742">MSSDAVSSADPSTSTFVSSLVFNSVISLVIVAGFGFARSVSKRIYAPRTYLVPESKRSPPFPKGPFGWVPALLRTKDEDMKIRIGLDRYMFLRLLRMGIVLFAIFTFFCIPILIPLNYIDGYGNAGINVLTIGNVRYSGRTWAHMWLAVCVSALTVYAIFRETRRYIQLRHEYLLDPEHVNSPAARTILVSGIPPDYNNVEALRSLFDKYPGGVRQIWLNRKVNGLPGQVDKRFKMVKGLEAAQLNAARKTMKQHQASPNRGSQVGPEGGNGTIPEQFRPTHRVKPLDIPIPMPCIGQKVDSITYYEDQIMLLNKSIEKSQTEVDTYRQVNSAFIEFNQQIAAHMASQTIAHHKIMKMTPRYIEIAPEDIEWANMNINPWVRIGRQLISYCASGAIIVFWAIPVAFVSSISSLSSLATVLPFLSGVNNLPPVAVGVIQGILPAVALSILMSLLPVVFVMLARFEGIPRRTSIEMSLLQKYFVFQFFNVVLVTTIANAIFQASEIIQNPTSIVSTLAQKLPQAATFFITYIMLQATISAALELLQIVPLILSWVFSFLASTPRSIWAQKGGCSTTNLGTLIPSHTVVFVLGLLYSTIAPLVLPFVLLFFLTHYFVYLHQFLYVYDRDFESGGQYFPRSMRHIWTGLFLLQLTMIGILAIQPGGAVPQFIIMIVCLVITAFAMIIYDRTYKPMFKYLPVSLANPDVPVDPADINPNYVSGQQIGSKQAPVNMSHQTPAASTDQARNYPTVNSNDLEKAARDTNLGDTAAFQNRQADIPADQNPQNEATTYLHPALYSQQPTVWLAEDDMGITQRQLQDLHSRNIKATSVGARIPRNIKYKPGKVVLDEDRYSGADNGVPYDTDAFLPDQKAQPAPQAQAV</sequence>
<evidence type="ECO:0000256" key="6">
    <source>
        <dbReference type="ARBA" id="ARBA00023136"/>
    </source>
</evidence>
<organism evidence="13 14">
    <name type="scientific">Umbelopsis vinacea</name>
    <dbReference type="NCBI Taxonomy" id="44442"/>
    <lineage>
        <taxon>Eukaryota</taxon>
        <taxon>Fungi</taxon>
        <taxon>Fungi incertae sedis</taxon>
        <taxon>Mucoromycota</taxon>
        <taxon>Mucoromycotina</taxon>
        <taxon>Umbelopsidomycetes</taxon>
        <taxon>Umbelopsidales</taxon>
        <taxon>Umbelopsidaceae</taxon>
        <taxon>Umbelopsis</taxon>
    </lineage>
</organism>
<dbReference type="PANTHER" id="PTHR13018">
    <property type="entry name" value="PROBABLE MEMBRANE PROTEIN DUF221-RELATED"/>
    <property type="match status" value="1"/>
</dbReference>
<dbReference type="InterPro" id="IPR027815">
    <property type="entry name" value="CSC1/OSCA1-like_cyt"/>
</dbReference>
<proteinExistence type="inferred from homology"/>
<evidence type="ECO:0000313" key="14">
    <source>
        <dbReference type="Proteomes" id="UP000612746"/>
    </source>
</evidence>
<dbReference type="Pfam" id="PF14703">
    <property type="entry name" value="PHM7_cyt"/>
    <property type="match status" value="1"/>
</dbReference>
<dbReference type="GO" id="GO:0005227">
    <property type="term" value="F:calcium-activated cation channel activity"/>
    <property type="evidence" value="ECO:0007669"/>
    <property type="project" value="InterPro"/>
</dbReference>
<feature type="transmembrane region" description="Helical" evidence="8">
    <location>
        <begin position="599"/>
        <end position="620"/>
    </location>
</feature>
<feature type="transmembrane region" description="Helical" evidence="8">
    <location>
        <begin position="522"/>
        <end position="555"/>
    </location>
</feature>
<feature type="domain" description="10TM putative phosphate transporter extracellular tail" evidence="10">
    <location>
        <begin position="776"/>
        <end position="836"/>
    </location>
</feature>
<evidence type="ECO:0000259" key="11">
    <source>
        <dbReference type="Pfam" id="PF13967"/>
    </source>
</evidence>
<feature type="transmembrane region" description="Helical" evidence="8">
    <location>
        <begin position="143"/>
        <end position="160"/>
    </location>
</feature>
<accession>A0A8H7PJB6</accession>
<evidence type="ECO:0000256" key="3">
    <source>
        <dbReference type="ARBA" id="ARBA00022448"/>
    </source>
</evidence>
<evidence type="ECO:0000256" key="7">
    <source>
        <dbReference type="SAM" id="MobiDB-lite"/>
    </source>
</evidence>
<name>A0A8H7PJB6_9FUNG</name>
<dbReference type="InterPro" id="IPR032880">
    <property type="entry name" value="CSC1/OSCA1-like_N"/>
</dbReference>
<feature type="compositionally biased region" description="Polar residues" evidence="7">
    <location>
        <begin position="254"/>
        <end position="263"/>
    </location>
</feature>
<dbReference type="EMBL" id="JAEPRA010000015">
    <property type="protein sequence ID" value="KAG2175154.1"/>
    <property type="molecule type" value="Genomic_DNA"/>
</dbReference>
<evidence type="ECO:0000259" key="12">
    <source>
        <dbReference type="Pfam" id="PF14703"/>
    </source>
</evidence>
<comment type="similarity">
    <text evidence="2">Belongs to the CSC1 (TC 1.A.17) family.</text>
</comment>
<feature type="domain" description="CSC1/OSCA1-like N-terminal transmembrane" evidence="11">
    <location>
        <begin position="16"/>
        <end position="162"/>
    </location>
</feature>
<dbReference type="InterPro" id="IPR045122">
    <property type="entry name" value="Csc1-like"/>
</dbReference>
<comment type="caution">
    <text evidence="13">The sequence shown here is derived from an EMBL/GenBank/DDBJ whole genome shotgun (WGS) entry which is preliminary data.</text>
</comment>
<evidence type="ECO:0008006" key="15">
    <source>
        <dbReference type="Google" id="ProtNLM"/>
    </source>
</evidence>
<dbReference type="GO" id="GO:0005886">
    <property type="term" value="C:plasma membrane"/>
    <property type="evidence" value="ECO:0007669"/>
    <property type="project" value="TreeGrafter"/>
</dbReference>
<evidence type="ECO:0000256" key="5">
    <source>
        <dbReference type="ARBA" id="ARBA00022989"/>
    </source>
</evidence>
<dbReference type="Pfam" id="PF02714">
    <property type="entry name" value="RSN1_7TM"/>
    <property type="match status" value="1"/>
</dbReference>
<keyword evidence="4 8" id="KW-0812">Transmembrane</keyword>
<keyword evidence="14" id="KW-1185">Reference proteome</keyword>
<keyword evidence="3" id="KW-0813">Transport</keyword>